<dbReference type="InterPro" id="IPR052444">
    <property type="entry name" value="Spz/Toll_ligand-like"/>
</dbReference>
<proteinExistence type="predicted"/>
<organism evidence="6 7">
    <name type="scientific">Molorchus minor</name>
    <dbReference type="NCBI Taxonomy" id="1323400"/>
    <lineage>
        <taxon>Eukaryota</taxon>
        <taxon>Metazoa</taxon>
        <taxon>Ecdysozoa</taxon>
        <taxon>Arthropoda</taxon>
        <taxon>Hexapoda</taxon>
        <taxon>Insecta</taxon>
        <taxon>Pterygota</taxon>
        <taxon>Neoptera</taxon>
        <taxon>Endopterygota</taxon>
        <taxon>Coleoptera</taxon>
        <taxon>Polyphaga</taxon>
        <taxon>Cucujiformia</taxon>
        <taxon>Chrysomeloidea</taxon>
        <taxon>Cerambycidae</taxon>
        <taxon>Lamiinae</taxon>
        <taxon>Monochamini</taxon>
        <taxon>Molorchus</taxon>
    </lineage>
</organism>
<evidence type="ECO:0000259" key="5">
    <source>
        <dbReference type="Pfam" id="PF16077"/>
    </source>
</evidence>
<dbReference type="InterPro" id="IPR029034">
    <property type="entry name" value="Cystine-knot_cytokine"/>
</dbReference>
<evidence type="ECO:0000256" key="1">
    <source>
        <dbReference type="ARBA" id="ARBA00022729"/>
    </source>
</evidence>
<evidence type="ECO:0000256" key="3">
    <source>
        <dbReference type="ARBA" id="ARBA00023180"/>
    </source>
</evidence>
<reference evidence="6" key="1">
    <citation type="journal article" date="2023" name="Insect Mol. Biol.">
        <title>Genome sequencing provides insights into the evolution of gene families encoding plant cell wall-degrading enzymes in longhorned beetles.</title>
        <authorList>
            <person name="Shin N.R."/>
            <person name="Okamura Y."/>
            <person name="Kirsch R."/>
            <person name="Pauchet Y."/>
        </authorList>
    </citation>
    <scope>NUCLEOTIDE SEQUENCE</scope>
    <source>
        <strain evidence="6">MMC_N1</strain>
    </source>
</reference>
<evidence type="ECO:0000313" key="7">
    <source>
        <dbReference type="Proteomes" id="UP001162164"/>
    </source>
</evidence>
<evidence type="ECO:0000256" key="4">
    <source>
        <dbReference type="SAM" id="MobiDB-lite"/>
    </source>
</evidence>
<evidence type="ECO:0000256" key="2">
    <source>
        <dbReference type="ARBA" id="ARBA00023157"/>
    </source>
</evidence>
<feature type="domain" description="Spaetzle" evidence="5">
    <location>
        <begin position="257"/>
        <end position="353"/>
    </location>
</feature>
<name>A0ABQ9K5H2_9CUCU</name>
<dbReference type="PANTHER" id="PTHR23199:SF12">
    <property type="entry name" value="NEUROTROPHIN 1-RELATED"/>
    <property type="match status" value="1"/>
</dbReference>
<dbReference type="Gene3D" id="2.10.90.10">
    <property type="entry name" value="Cystine-knot cytokines"/>
    <property type="match status" value="1"/>
</dbReference>
<dbReference type="PANTHER" id="PTHR23199">
    <property type="entry name" value="NEUROTROPHIN 1-RELATED"/>
    <property type="match status" value="1"/>
</dbReference>
<keyword evidence="7" id="KW-1185">Reference proteome</keyword>
<accession>A0ABQ9K5H2</accession>
<evidence type="ECO:0000313" key="6">
    <source>
        <dbReference type="EMBL" id="KAJ8985635.1"/>
    </source>
</evidence>
<keyword evidence="3" id="KW-0325">Glycoprotein</keyword>
<dbReference type="InterPro" id="IPR032104">
    <property type="entry name" value="Spaetzle"/>
</dbReference>
<dbReference type="SUPFAM" id="SSF57501">
    <property type="entry name" value="Cystine-knot cytokines"/>
    <property type="match status" value="1"/>
</dbReference>
<dbReference type="Proteomes" id="UP001162164">
    <property type="component" value="Unassembled WGS sequence"/>
</dbReference>
<comment type="caution">
    <text evidence="6">The sequence shown here is derived from an EMBL/GenBank/DDBJ whole genome shotgun (WGS) entry which is preliminary data.</text>
</comment>
<dbReference type="Pfam" id="PF16077">
    <property type="entry name" value="Spaetzle"/>
    <property type="match status" value="1"/>
</dbReference>
<feature type="region of interest" description="Disordered" evidence="4">
    <location>
        <begin position="47"/>
        <end position="73"/>
    </location>
</feature>
<dbReference type="EMBL" id="JAPWTJ010000010">
    <property type="protein sequence ID" value="KAJ8985635.1"/>
    <property type="molecule type" value="Genomic_DNA"/>
</dbReference>
<keyword evidence="1" id="KW-0732">Signal</keyword>
<feature type="compositionally biased region" description="Polar residues" evidence="4">
    <location>
        <begin position="56"/>
        <end position="65"/>
    </location>
</feature>
<gene>
    <name evidence="6" type="ORF">NQ317_015131</name>
</gene>
<keyword evidence="2" id="KW-1015">Disulfide bond</keyword>
<protein>
    <recommendedName>
        <fullName evidence="5">Spaetzle domain-containing protein</fullName>
    </recommendedName>
</protein>
<sequence length="359" mass="40828">MVLNFQQHSIYFTRCHADPIDRSTRRPIDPYYGDPFQHGAAYPNRALQSPERRDVGNSNFRQNGPYNKDPYVDTVRHTHTSTRVDLSDIDHFLHGPSPTTARNHVKQGGGNNVNVSTVPDLITRSSNNKRKSEATQPPLCIRYNPYHVPCRIFSLTQPIQSPVSAFPADDGRMVFPTDSSDYQDQFRRHANTSYHSKSCYDGLCDDVDNYPAEKIKRIIAGSKELKRYFSTQFTDVVPTTVPPNVVNRFGGDASVESLCPTMSQTRFPRTAVNMNNQEQLLINIENYKQGIIYEKCSEQVGNKPCKFSENFPQDYETICEQKYTVRKLMVVGKESEGPIFDDFKIPSCCVCSVKKITKT</sequence>